<reference evidence="2" key="2">
    <citation type="submission" date="2015-06" db="UniProtKB">
        <authorList>
            <consortium name="EnsemblPlants"/>
        </authorList>
    </citation>
    <scope>IDENTIFICATION</scope>
</reference>
<sequence length="105" mass="11053">ATPSPSQRCIPQSPPSLAPSRVRARRSTSVSTALAPPPPSTSALRLQHSNLHHADAASALHRAGDAWVCIAPRLKPPPWCCLHHGATSISARAADRARFASGIKL</sequence>
<organism evidence="2 3">
    <name type="scientific">Oryza rufipogon</name>
    <name type="common">Brownbeard rice</name>
    <name type="synonym">Asian wild rice</name>
    <dbReference type="NCBI Taxonomy" id="4529"/>
    <lineage>
        <taxon>Eukaryota</taxon>
        <taxon>Viridiplantae</taxon>
        <taxon>Streptophyta</taxon>
        <taxon>Embryophyta</taxon>
        <taxon>Tracheophyta</taxon>
        <taxon>Spermatophyta</taxon>
        <taxon>Magnoliopsida</taxon>
        <taxon>Liliopsida</taxon>
        <taxon>Poales</taxon>
        <taxon>Poaceae</taxon>
        <taxon>BOP clade</taxon>
        <taxon>Oryzoideae</taxon>
        <taxon>Oryzeae</taxon>
        <taxon>Oryzinae</taxon>
        <taxon>Oryza</taxon>
    </lineage>
</organism>
<proteinExistence type="predicted"/>
<feature type="region of interest" description="Disordered" evidence="1">
    <location>
        <begin position="1"/>
        <end position="44"/>
    </location>
</feature>
<dbReference type="Gramene" id="ORUFI07G10390.1">
    <property type="protein sequence ID" value="ORUFI07G10390.1"/>
    <property type="gene ID" value="ORUFI07G10390"/>
</dbReference>
<dbReference type="HOGENOM" id="CLU_2243467_0_0_1"/>
<evidence type="ECO:0000313" key="2">
    <source>
        <dbReference type="EnsemblPlants" id="ORUFI07G10390.1"/>
    </source>
</evidence>
<dbReference type="Proteomes" id="UP000008022">
    <property type="component" value="Unassembled WGS sequence"/>
</dbReference>
<accession>A0A0E0Q6P3</accession>
<name>A0A0E0Q6P3_ORYRU</name>
<dbReference type="AlphaFoldDB" id="A0A0E0Q6P3"/>
<reference evidence="3" key="1">
    <citation type="submission" date="2013-06" db="EMBL/GenBank/DDBJ databases">
        <authorList>
            <person name="Zhao Q."/>
        </authorList>
    </citation>
    <scope>NUCLEOTIDE SEQUENCE</scope>
    <source>
        <strain evidence="3">cv. W1943</strain>
    </source>
</reference>
<evidence type="ECO:0000256" key="1">
    <source>
        <dbReference type="SAM" id="MobiDB-lite"/>
    </source>
</evidence>
<evidence type="ECO:0000313" key="3">
    <source>
        <dbReference type="Proteomes" id="UP000008022"/>
    </source>
</evidence>
<protein>
    <submittedName>
        <fullName evidence="2">Uncharacterized protein</fullName>
    </submittedName>
</protein>
<dbReference type="EnsemblPlants" id="ORUFI07G10390.1">
    <property type="protein sequence ID" value="ORUFI07G10390.1"/>
    <property type="gene ID" value="ORUFI07G10390"/>
</dbReference>
<feature type="compositionally biased region" description="Polar residues" evidence="1">
    <location>
        <begin position="1"/>
        <end position="10"/>
    </location>
</feature>
<keyword evidence="3" id="KW-1185">Reference proteome</keyword>